<evidence type="ECO:0000313" key="2">
    <source>
        <dbReference type="EMBL" id="NEU05798.1"/>
    </source>
</evidence>
<proteinExistence type="predicted"/>
<dbReference type="PANTHER" id="PTHR34821:SF2">
    <property type="entry name" value="INNER MEMBRANE PROTEIN YDCZ"/>
    <property type="match status" value="1"/>
</dbReference>
<comment type="caution">
    <text evidence="2">The sequence shown here is derived from an EMBL/GenBank/DDBJ whole genome shotgun (WGS) entry which is preliminary data.</text>
</comment>
<feature type="transmembrane region" description="Helical" evidence="1">
    <location>
        <begin position="92"/>
        <end position="113"/>
    </location>
</feature>
<dbReference type="RefSeq" id="WP_199870456.1">
    <property type="nucleotide sequence ID" value="NZ_JAAGPU010000026.1"/>
</dbReference>
<keyword evidence="1" id="KW-0812">Transmembrane</keyword>
<dbReference type="EMBL" id="JAAGPU010000026">
    <property type="protein sequence ID" value="NEU05798.1"/>
    <property type="molecule type" value="Genomic_DNA"/>
</dbReference>
<name>A0A6M0H647_9CLOT</name>
<dbReference type="InterPro" id="IPR006750">
    <property type="entry name" value="YdcZ"/>
</dbReference>
<sequence length="146" mass="15790">MYILAIIGGVLTTLSMVINSSLGKRIGVLQSTLINYIVGLLCSMVVLLILGSNVELSMVEFKNIPIFVFCGGIIGVVIVYTSNIIIPKIPVVYSMLLLFIGQIVAGIIIDFLINKKIEINKILGAMVVTIGILYNSKVDNKICSDN</sequence>
<evidence type="ECO:0000313" key="3">
    <source>
        <dbReference type="Proteomes" id="UP000481872"/>
    </source>
</evidence>
<keyword evidence="1" id="KW-0472">Membrane</keyword>
<dbReference type="AlphaFoldDB" id="A0A6M0H647"/>
<evidence type="ECO:0000256" key="1">
    <source>
        <dbReference type="SAM" id="Phobius"/>
    </source>
</evidence>
<dbReference type="PANTHER" id="PTHR34821">
    <property type="entry name" value="INNER MEMBRANE PROTEIN YDCZ"/>
    <property type="match status" value="1"/>
</dbReference>
<feature type="transmembrane region" description="Helical" evidence="1">
    <location>
        <begin position="33"/>
        <end position="54"/>
    </location>
</feature>
<keyword evidence="1" id="KW-1133">Transmembrane helix</keyword>
<keyword evidence="3" id="KW-1185">Reference proteome</keyword>
<dbReference type="Pfam" id="PF04657">
    <property type="entry name" value="DMT_YdcZ"/>
    <property type="match status" value="1"/>
</dbReference>
<feature type="transmembrane region" description="Helical" evidence="1">
    <location>
        <begin position="66"/>
        <end position="86"/>
    </location>
</feature>
<accession>A0A6M0H647</accession>
<organism evidence="2 3">
    <name type="scientific">Clostridium senegalense</name>
    <dbReference type="NCBI Taxonomy" id="1465809"/>
    <lineage>
        <taxon>Bacteria</taxon>
        <taxon>Bacillati</taxon>
        <taxon>Bacillota</taxon>
        <taxon>Clostridia</taxon>
        <taxon>Eubacteriales</taxon>
        <taxon>Clostridiaceae</taxon>
        <taxon>Clostridium</taxon>
    </lineage>
</organism>
<gene>
    <name evidence="2" type="ORF">G3M99_13260</name>
</gene>
<dbReference type="Proteomes" id="UP000481872">
    <property type="component" value="Unassembled WGS sequence"/>
</dbReference>
<protein>
    <submittedName>
        <fullName evidence="2">DMT family transporter</fullName>
    </submittedName>
</protein>
<dbReference type="GO" id="GO:0005886">
    <property type="term" value="C:plasma membrane"/>
    <property type="evidence" value="ECO:0007669"/>
    <property type="project" value="TreeGrafter"/>
</dbReference>
<reference evidence="2 3" key="1">
    <citation type="submission" date="2020-02" db="EMBL/GenBank/DDBJ databases">
        <title>Genome assembly of a novel Clostridium senegalense strain.</title>
        <authorList>
            <person name="Gupta T.B."/>
            <person name="Jauregui R."/>
            <person name="Maclean P."/>
            <person name="Nawarathana A."/>
            <person name="Brightwell G."/>
        </authorList>
    </citation>
    <scope>NUCLEOTIDE SEQUENCE [LARGE SCALE GENOMIC DNA]</scope>
    <source>
        <strain evidence="2 3">AGRFS4</strain>
    </source>
</reference>